<dbReference type="Pfam" id="PF00854">
    <property type="entry name" value="PTR2"/>
    <property type="match status" value="2"/>
</dbReference>
<dbReference type="Proteomes" id="UP000694888">
    <property type="component" value="Unplaced"/>
</dbReference>
<evidence type="ECO:0000256" key="6">
    <source>
        <dbReference type="ARBA" id="ARBA00023136"/>
    </source>
</evidence>
<feature type="transmembrane region" description="Helical" evidence="9">
    <location>
        <begin position="297"/>
        <end position="315"/>
    </location>
</feature>
<feature type="compositionally biased region" description="Polar residues" evidence="8">
    <location>
        <begin position="754"/>
        <end position="766"/>
    </location>
</feature>
<feature type="region of interest" description="Disordered" evidence="8">
    <location>
        <begin position="734"/>
        <end position="766"/>
    </location>
</feature>
<evidence type="ECO:0000313" key="10">
    <source>
        <dbReference type="Proteomes" id="UP000694888"/>
    </source>
</evidence>
<keyword evidence="7" id="KW-0813">Transport</keyword>
<sequence>MTAGSSDEDEETLFDVSPPGNEDKQALLKEKKERSGKKNVGVQKSKYPRTIPFILVTEFCERFNFYGMKAILVIYLTDWMELPYHRAVAIFHSFVMLAYFSPIGGAIIADSYLGRYKTILYISLVYALGSVVLSLTAFPPPHMYGAAIGLLLIGLGTGGIKPCVCTFGGDQFDASQSKEQQTFFSAFYFMINLGSMLSTFFTPMLRADVHCVENSCYPLAFGVPALLMLASVVIFFLGRKHYKHIPPTENVYGRVFHCVKYGLHMRLKHGKSGSKDGQWLDHAADRYEESFVTDVKALLHVLWLFLPFPLFWALFDQQGSRWTLQAVDMNGQIGFLGRVKPDQVHVLNPFLILVFIPLFDRVIYPLLDRVGIPNRPLQRMSMGMIMGCTAFVIAGFLQIKMEALHEPTLNGQSGVTLLNTADCAVNVKAPFFSGSVASGARSEYLTIQPGLYSVAFSCDGHNSAKRTSRKSTSEQKEPSHPSLSSNITVELKGDKSYRLVLHRRNSELVLVKLNDLREKDRSSQAMVSIINYVSDSGHNSTIILQPSPVGQSSATPTEDGIILKISVSVSSFRSMEPGRYDVFVDTVPTKNLSSFTPAHPAVYLGTGSVHTLVLERSNTSQVKVLQFASIEESQVSVLWLVPQYVFITIAEILFSVTGFAFAYTQAPASMKSIVQAAWLLTTALGDLIVVIIAEAQFTSSQSAESFLFAALMGVDTLLFVVMACRYKSYVPPKQTPDPVKNMTTSNGADHDQETQPLSELNSSKWD</sequence>
<feature type="transmembrane region" description="Helical" evidence="9">
    <location>
        <begin position="217"/>
        <end position="237"/>
    </location>
</feature>
<feature type="transmembrane region" description="Helical" evidence="9">
    <location>
        <begin position="644"/>
        <end position="664"/>
    </location>
</feature>
<comment type="subcellular location">
    <subcellularLocation>
        <location evidence="1 7">Membrane</location>
        <topology evidence="1 7">Multi-pass membrane protein</topology>
    </subcellularLocation>
</comment>
<dbReference type="InterPro" id="IPR018456">
    <property type="entry name" value="PTR2_symporter_CS"/>
</dbReference>
<evidence type="ECO:0000256" key="2">
    <source>
        <dbReference type="ARBA" id="ARBA00005982"/>
    </source>
</evidence>
<organism evidence="10 11">
    <name type="scientific">Aplysia californica</name>
    <name type="common">California sea hare</name>
    <dbReference type="NCBI Taxonomy" id="6500"/>
    <lineage>
        <taxon>Eukaryota</taxon>
        <taxon>Metazoa</taxon>
        <taxon>Spiralia</taxon>
        <taxon>Lophotrochozoa</taxon>
        <taxon>Mollusca</taxon>
        <taxon>Gastropoda</taxon>
        <taxon>Heterobranchia</taxon>
        <taxon>Euthyneura</taxon>
        <taxon>Tectipleura</taxon>
        <taxon>Aplysiida</taxon>
        <taxon>Aplysioidea</taxon>
        <taxon>Aplysiidae</taxon>
        <taxon>Aplysia</taxon>
    </lineage>
</organism>
<feature type="transmembrane region" description="Helical" evidence="9">
    <location>
        <begin position="119"/>
        <end position="138"/>
    </location>
</feature>
<dbReference type="RefSeq" id="XP_005097084.1">
    <property type="nucleotide sequence ID" value="XM_005097027.3"/>
</dbReference>
<dbReference type="PANTHER" id="PTHR11654">
    <property type="entry name" value="OLIGOPEPTIDE TRANSPORTER-RELATED"/>
    <property type="match status" value="1"/>
</dbReference>
<dbReference type="CDD" id="cd17347">
    <property type="entry name" value="MFS_SLC15A1_2_like"/>
    <property type="match status" value="1"/>
</dbReference>
<dbReference type="InterPro" id="IPR036259">
    <property type="entry name" value="MFS_trans_sf"/>
</dbReference>
<dbReference type="RefSeq" id="XP_012937223.2">
    <property type="nucleotide sequence ID" value="XM_013081769.2"/>
</dbReference>
<dbReference type="InterPro" id="IPR000109">
    <property type="entry name" value="POT_fam"/>
</dbReference>
<accession>A0ABM0JMD3</accession>
<evidence type="ECO:0000256" key="5">
    <source>
        <dbReference type="ARBA" id="ARBA00022989"/>
    </source>
</evidence>
<proteinExistence type="inferred from homology"/>
<dbReference type="SUPFAM" id="SSF103473">
    <property type="entry name" value="MFS general substrate transporter"/>
    <property type="match status" value="1"/>
</dbReference>
<feature type="transmembrane region" description="Helical" evidence="9">
    <location>
        <begin position="185"/>
        <end position="205"/>
    </location>
</feature>
<dbReference type="PROSITE" id="PS01022">
    <property type="entry name" value="PTR2_1"/>
    <property type="match status" value="1"/>
</dbReference>
<evidence type="ECO:0000313" key="11">
    <source>
        <dbReference type="RefSeq" id="XP_005097084.1"/>
    </source>
</evidence>
<evidence type="ECO:0000256" key="7">
    <source>
        <dbReference type="RuleBase" id="RU003755"/>
    </source>
</evidence>
<feature type="transmembrane region" description="Helical" evidence="9">
    <location>
        <begin position="346"/>
        <end position="367"/>
    </location>
</feature>
<feature type="region of interest" description="Disordered" evidence="8">
    <location>
        <begin position="1"/>
        <end position="22"/>
    </location>
</feature>
<name>A0ABM0JMD3_APLCA</name>
<keyword evidence="3 7" id="KW-0812">Transmembrane</keyword>
<feature type="transmembrane region" description="Helical" evidence="9">
    <location>
        <begin position="676"/>
        <end position="693"/>
    </location>
</feature>
<keyword evidence="5 9" id="KW-1133">Transmembrane helix</keyword>
<feature type="transmembrane region" description="Helical" evidence="9">
    <location>
        <begin position="705"/>
        <end position="724"/>
    </location>
</feature>
<reference evidence="11 12" key="1">
    <citation type="submission" date="2025-05" db="UniProtKB">
        <authorList>
            <consortium name="RefSeq"/>
        </authorList>
    </citation>
    <scope>IDENTIFICATION</scope>
</reference>
<comment type="similarity">
    <text evidence="2 7">Belongs to the major facilitator superfamily. Proton-dependent oligopeptide transporter (POT/PTR) (TC 2.A.17) family.</text>
</comment>
<keyword evidence="6 9" id="KW-0472">Membrane</keyword>
<evidence type="ECO:0000256" key="1">
    <source>
        <dbReference type="ARBA" id="ARBA00004141"/>
    </source>
</evidence>
<feature type="transmembrane region" description="Helical" evidence="9">
    <location>
        <begin position="144"/>
        <end position="164"/>
    </location>
</feature>
<evidence type="ECO:0000313" key="12">
    <source>
        <dbReference type="RefSeq" id="XP_012937223.2"/>
    </source>
</evidence>
<feature type="compositionally biased region" description="Acidic residues" evidence="8">
    <location>
        <begin position="1"/>
        <end position="13"/>
    </location>
</feature>
<keyword evidence="4" id="KW-0571">Peptide transport</keyword>
<evidence type="ECO:0000256" key="4">
    <source>
        <dbReference type="ARBA" id="ARBA00022856"/>
    </source>
</evidence>
<feature type="region of interest" description="Disordered" evidence="8">
    <location>
        <begin position="463"/>
        <end position="486"/>
    </location>
</feature>
<feature type="transmembrane region" description="Helical" evidence="9">
    <location>
        <begin position="87"/>
        <end position="107"/>
    </location>
</feature>
<dbReference type="GeneID" id="101852237"/>
<protein>
    <submittedName>
        <fullName evidence="11 12">Solute carrier family 15 member 2</fullName>
    </submittedName>
</protein>
<evidence type="ECO:0000256" key="8">
    <source>
        <dbReference type="SAM" id="MobiDB-lite"/>
    </source>
</evidence>
<evidence type="ECO:0000256" key="3">
    <source>
        <dbReference type="ARBA" id="ARBA00022692"/>
    </source>
</evidence>
<feature type="transmembrane region" description="Helical" evidence="9">
    <location>
        <begin position="379"/>
        <end position="399"/>
    </location>
</feature>
<evidence type="ECO:0000256" key="9">
    <source>
        <dbReference type="SAM" id="Phobius"/>
    </source>
</evidence>
<gene>
    <name evidence="11 12" type="primary">LOC101852237</name>
</gene>
<dbReference type="Gene3D" id="1.20.1250.20">
    <property type="entry name" value="MFS general substrate transporter like domains"/>
    <property type="match status" value="2"/>
</dbReference>
<keyword evidence="10" id="KW-1185">Reference proteome</keyword>
<keyword evidence="4" id="KW-0653">Protein transport</keyword>
<dbReference type="PROSITE" id="PS01023">
    <property type="entry name" value="PTR2_2"/>
    <property type="match status" value="1"/>
</dbReference>